<dbReference type="EMBL" id="JAMBOP010000005">
    <property type="protein sequence ID" value="MCM3735387.1"/>
    <property type="molecule type" value="Genomic_DNA"/>
</dbReference>
<evidence type="ECO:0000313" key="1">
    <source>
        <dbReference type="EMBL" id="MCM3735387.1"/>
    </source>
</evidence>
<organism evidence="1 2">
    <name type="scientific">Bacillus cytotoxicus</name>
    <dbReference type="NCBI Taxonomy" id="580165"/>
    <lineage>
        <taxon>Bacteria</taxon>
        <taxon>Bacillati</taxon>
        <taxon>Bacillota</taxon>
        <taxon>Bacilli</taxon>
        <taxon>Bacillales</taxon>
        <taxon>Bacillaceae</taxon>
        <taxon>Bacillus</taxon>
        <taxon>Bacillus cereus group</taxon>
    </lineage>
</organism>
<protein>
    <submittedName>
        <fullName evidence="1">Uncharacterized protein</fullName>
    </submittedName>
</protein>
<proteinExistence type="predicted"/>
<evidence type="ECO:0000313" key="2">
    <source>
        <dbReference type="Proteomes" id="UP001202289"/>
    </source>
</evidence>
<comment type="caution">
    <text evidence="1">The sequence shown here is derived from an EMBL/GenBank/DDBJ whole genome shotgun (WGS) entry which is preliminary data.</text>
</comment>
<name>A0ACC6A5S1_9BACI</name>
<dbReference type="Proteomes" id="UP001202289">
    <property type="component" value="Unassembled WGS sequence"/>
</dbReference>
<sequence length="118" mass="14347">MEREMDAPVCLQCKKHLRDWKGNVRIKKEEMFDTRIIQSLEIWCKECTTVLDEKGPGREYHNLWELSSVKESYFDQLISLISRMQEKEGRYRFSEKAILDYLQLGRILYDKKIKFEEY</sequence>
<accession>A0ACC6A5S1</accession>
<reference evidence="1" key="1">
    <citation type="submission" date="2022-05" db="EMBL/GenBank/DDBJ databases">
        <title>Comparative Genomics of Spacecraft Associated Microbes.</title>
        <authorList>
            <person name="Tran M.T."/>
            <person name="Wright A."/>
            <person name="Seuylemezian A."/>
            <person name="Eisen J."/>
            <person name="Coil D."/>
        </authorList>
    </citation>
    <scope>NUCLEOTIDE SEQUENCE</scope>
    <source>
        <strain evidence="1">FAIRING 10M-2.2</strain>
    </source>
</reference>
<keyword evidence="2" id="KW-1185">Reference proteome</keyword>
<gene>
    <name evidence="1" type="ORF">M3215_06030</name>
</gene>